<dbReference type="Proteomes" id="UP000529946">
    <property type="component" value="Unassembled WGS sequence"/>
</dbReference>
<keyword evidence="1" id="KW-0472">Membrane</keyword>
<feature type="transmembrane region" description="Helical" evidence="1">
    <location>
        <begin position="46"/>
        <end position="62"/>
    </location>
</feature>
<gene>
    <name evidence="2" type="ORF">GGR12_002931</name>
</gene>
<feature type="transmembrane region" description="Helical" evidence="1">
    <location>
        <begin position="5"/>
        <end position="26"/>
    </location>
</feature>
<keyword evidence="1" id="KW-1133">Transmembrane helix</keyword>
<accession>A0A7W6JH28</accession>
<reference evidence="2 3" key="1">
    <citation type="submission" date="2020-08" db="EMBL/GenBank/DDBJ databases">
        <title>Genomic Encyclopedia of Type Strains, Phase IV (KMG-IV): sequencing the most valuable type-strain genomes for metagenomic binning, comparative biology and taxonomic classification.</title>
        <authorList>
            <person name="Goeker M."/>
        </authorList>
    </citation>
    <scope>NUCLEOTIDE SEQUENCE [LARGE SCALE GENOMIC DNA]</scope>
    <source>
        <strain evidence="2 3">DSM 23960</strain>
    </source>
</reference>
<dbReference type="RefSeq" id="WP_183205165.1">
    <property type="nucleotide sequence ID" value="NZ_BAAAER010000003.1"/>
</dbReference>
<sequence>MNRDLLARGAGVGLVALGGLITYWAVVQPLQLAQSGAAEISFELRGLFLVPWGFIFGLLYIFGGEKADTLVRQEGQPRFTKWGWVISIGSAAIGALVYWWFTTQIAAMGYVQA</sequence>
<dbReference type="EMBL" id="JACIDM010000003">
    <property type="protein sequence ID" value="MBB4084043.1"/>
    <property type="molecule type" value="Genomic_DNA"/>
</dbReference>
<protein>
    <submittedName>
        <fullName evidence="2">Uncharacterized protein</fullName>
    </submittedName>
</protein>
<evidence type="ECO:0000256" key="1">
    <source>
        <dbReference type="SAM" id="Phobius"/>
    </source>
</evidence>
<feature type="transmembrane region" description="Helical" evidence="1">
    <location>
        <begin position="82"/>
        <end position="101"/>
    </location>
</feature>
<keyword evidence="1" id="KW-0812">Transmembrane</keyword>
<dbReference type="AlphaFoldDB" id="A0A7W6JH28"/>
<name>A0A7W6JH28_9CAUL</name>
<organism evidence="2 3">
    <name type="scientific">Brevundimonas lenta</name>
    <dbReference type="NCBI Taxonomy" id="424796"/>
    <lineage>
        <taxon>Bacteria</taxon>
        <taxon>Pseudomonadati</taxon>
        <taxon>Pseudomonadota</taxon>
        <taxon>Alphaproteobacteria</taxon>
        <taxon>Caulobacterales</taxon>
        <taxon>Caulobacteraceae</taxon>
        <taxon>Brevundimonas</taxon>
    </lineage>
</organism>
<comment type="caution">
    <text evidence="2">The sequence shown here is derived from an EMBL/GenBank/DDBJ whole genome shotgun (WGS) entry which is preliminary data.</text>
</comment>
<evidence type="ECO:0000313" key="2">
    <source>
        <dbReference type="EMBL" id="MBB4084043.1"/>
    </source>
</evidence>
<keyword evidence="3" id="KW-1185">Reference proteome</keyword>
<proteinExistence type="predicted"/>
<evidence type="ECO:0000313" key="3">
    <source>
        <dbReference type="Proteomes" id="UP000529946"/>
    </source>
</evidence>